<keyword evidence="2" id="KW-1185">Reference proteome</keyword>
<protein>
    <submittedName>
        <fullName evidence="1">Uncharacterized protein</fullName>
    </submittedName>
</protein>
<proteinExistence type="predicted"/>
<reference evidence="1 2" key="1">
    <citation type="submission" date="2017-01" db="EMBL/GenBank/DDBJ databases">
        <title>Genome Analysis of Deinococcus marmoris KOPRI26562.</title>
        <authorList>
            <person name="Kim J.H."/>
            <person name="Oh H.-M."/>
        </authorList>
    </citation>
    <scope>NUCLEOTIDE SEQUENCE [LARGE SCALE GENOMIC DNA]</scope>
    <source>
        <strain evidence="1 2">KOPRI26562</strain>
    </source>
</reference>
<sequence length="85" mass="9560">MHKNLIWTNDPGHAWLAVPRTDLRALGIEARITGYSYVRGDTVYLEEDLDAGTYLEAAKGAGWTVETTEENVNWTPIRGYASYQV</sequence>
<accession>A0A1U7NR12</accession>
<dbReference type="STRING" id="249408.BOO71_0015145"/>
<dbReference type="AlphaFoldDB" id="A0A1U7NR12"/>
<dbReference type="Proteomes" id="UP000186607">
    <property type="component" value="Unassembled WGS sequence"/>
</dbReference>
<dbReference type="OrthoDB" id="8563703at2"/>
<name>A0A1U7NR12_9DEIO</name>
<evidence type="ECO:0000313" key="2">
    <source>
        <dbReference type="Proteomes" id="UP000186607"/>
    </source>
</evidence>
<dbReference type="RefSeq" id="WP_075837107.1">
    <property type="nucleotide sequence ID" value="NZ_MSTI01000184.1"/>
</dbReference>
<evidence type="ECO:0000313" key="1">
    <source>
        <dbReference type="EMBL" id="OLV15363.1"/>
    </source>
</evidence>
<dbReference type="EMBL" id="MSTI01000184">
    <property type="protein sequence ID" value="OLV15363.1"/>
    <property type="molecule type" value="Genomic_DNA"/>
</dbReference>
<comment type="caution">
    <text evidence="1">The sequence shown here is derived from an EMBL/GenBank/DDBJ whole genome shotgun (WGS) entry which is preliminary data.</text>
</comment>
<organism evidence="1 2">
    <name type="scientific">Deinococcus marmoris</name>
    <dbReference type="NCBI Taxonomy" id="249408"/>
    <lineage>
        <taxon>Bacteria</taxon>
        <taxon>Thermotogati</taxon>
        <taxon>Deinococcota</taxon>
        <taxon>Deinococci</taxon>
        <taxon>Deinococcales</taxon>
        <taxon>Deinococcaceae</taxon>
        <taxon>Deinococcus</taxon>
    </lineage>
</organism>
<gene>
    <name evidence="1" type="ORF">BOO71_0015145</name>
</gene>